<evidence type="ECO:0000256" key="1">
    <source>
        <dbReference type="SAM" id="Phobius"/>
    </source>
</evidence>
<keyword evidence="1" id="KW-0812">Transmembrane</keyword>
<gene>
    <name evidence="3" type="ORF">UFOPK3417_01742</name>
</gene>
<evidence type="ECO:0000313" key="3">
    <source>
        <dbReference type="EMBL" id="CAB4884594.1"/>
    </source>
</evidence>
<feature type="transmembrane region" description="Helical" evidence="1">
    <location>
        <begin position="40"/>
        <end position="57"/>
    </location>
</feature>
<accession>A0A6J7ETF9</accession>
<evidence type="ECO:0000259" key="2">
    <source>
        <dbReference type="Pfam" id="PF10756"/>
    </source>
</evidence>
<name>A0A6J7ETF9_9ZZZZ</name>
<dbReference type="Pfam" id="PF10756">
    <property type="entry name" value="bPH_6"/>
    <property type="match status" value="1"/>
</dbReference>
<proteinExistence type="predicted"/>
<dbReference type="InterPro" id="IPR019692">
    <property type="entry name" value="CFP-6_PH"/>
</dbReference>
<feature type="domain" description="Low molecular weight protein antigen 6 PH" evidence="2">
    <location>
        <begin position="66"/>
        <end position="126"/>
    </location>
</feature>
<sequence>MGSVLYRVTSSRLTRMTLYVPLSVVGLFGLLFITIIGSELAAGVTGICMFVFAAVALRRATQLSINATESGVKVTGWFRSWDVPWSDVAGIEIRRAPSAHPAVTLAIRRRDGSEVFTVGVSASTLIRPHTFMDQAAEELRRLLAAHTTPPPDRAR</sequence>
<protein>
    <submittedName>
        <fullName evidence="3">Unannotated protein</fullName>
    </submittedName>
</protein>
<reference evidence="3" key="1">
    <citation type="submission" date="2020-05" db="EMBL/GenBank/DDBJ databases">
        <authorList>
            <person name="Chiriac C."/>
            <person name="Salcher M."/>
            <person name="Ghai R."/>
            <person name="Kavagutti S V."/>
        </authorList>
    </citation>
    <scope>NUCLEOTIDE SEQUENCE</scope>
</reference>
<organism evidence="3">
    <name type="scientific">freshwater metagenome</name>
    <dbReference type="NCBI Taxonomy" id="449393"/>
    <lineage>
        <taxon>unclassified sequences</taxon>
        <taxon>metagenomes</taxon>
        <taxon>ecological metagenomes</taxon>
    </lineage>
</organism>
<keyword evidence="1" id="KW-0472">Membrane</keyword>
<dbReference type="AlphaFoldDB" id="A0A6J7ETF9"/>
<keyword evidence="1" id="KW-1133">Transmembrane helix</keyword>
<feature type="transmembrane region" description="Helical" evidence="1">
    <location>
        <begin position="16"/>
        <end position="34"/>
    </location>
</feature>
<dbReference type="EMBL" id="CAFBLR010000215">
    <property type="protein sequence ID" value="CAB4884594.1"/>
    <property type="molecule type" value="Genomic_DNA"/>
</dbReference>